<proteinExistence type="predicted"/>
<keyword evidence="1" id="KW-0732">Signal</keyword>
<keyword evidence="3" id="KW-1185">Reference proteome</keyword>
<gene>
    <name evidence="2" type="ORF">HPBE_LOCUS14673</name>
</gene>
<evidence type="ECO:0000313" key="4">
    <source>
        <dbReference type="WBParaSite" id="HPBE_0001467201-mRNA-1"/>
    </source>
</evidence>
<dbReference type="Proteomes" id="UP000050761">
    <property type="component" value="Unassembled WGS sequence"/>
</dbReference>
<evidence type="ECO:0000313" key="2">
    <source>
        <dbReference type="EMBL" id="VDP00429.1"/>
    </source>
</evidence>
<sequence length="116" mass="12752">MLSQELRVVFLLLAAFWLRTVADGIAIASGYLPQPSVEIVSFSVKHSRHDLSKQFMIACSLVFFVVSSVLPPASSLHVATPPLFDFINGTNRLRFASDDSLVLLHNYGLHVLLGGR</sequence>
<accession>A0A183G0P0</accession>
<protein>
    <submittedName>
        <fullName evidence="4">Secreted protein</fullName>
    </submittedName>
</protein>
<dbReference type="WBParaSite" id="HPBE_0001467201-mRNA-1">
    <property type="protein sequence ID" value="HPBE_0001467201-mRNA-1"/>
    <property type="gene ID" value="HPBE_0001467201"/>
</dbReference>
<dbReference type="AlphaFoldDB" id="A0A183G0P0"/>
<name>A0A183G0P0_HELPZ</name>
<organism evidence="3 4">
    <name type="scientific">Heligmosomoides polygyrus</name>
    <name type="common">Parasitic roundworm</name>
    <dbReference type="NCBI Taxonomy" id="6339"/>
    <lineage>
        <taxon>Eukaryota</taxon>
        <taxon>Metazoa</taxon>
        <taxon>Ecdysozoa</taxon>
        <taxon>Nematoda</taxon>
        <taxon>Chromadorea</taxon>
        <taxon>Rhabditida</taxon>
        <taxon>Rhabditina</taxon>
        <taxon>Rhabditomorpha</taxon>
        <taxon>Strongyloidea</taxon>
        <taxon>Heligmosomidae</taxon>
        <taxon>Heligmosomoides</taxon>
    </lineage>
</organism>
<reference evidence="2 3" key="1">
    <citation type="submission" date="2018-11" db="EMBL/GenBank/DDBJ databases">
        <authorList>
            <consortium name="Pathogen Informatics"/>
        </authorList>
    </citation>
    <scope>NUCLEOTIDE SEQUENCE [LARGE SCALE GENOMIC DNA]</scope>
</reference>
<evidence type="ECO:0000313" key="3">
    <source>
        <dbReference type="Proteomes" id="UP000050761"/>
    </source>
</evidence>
<dbReference type="EMBL" id="UZAH01028477">
    <property type="protein sequence ID" value="VDP00429.1"/>
    <property type="molecule type" value="Genomic_DNA"/>
</dbReference>
<reference evidence="4" key="2">
    <citation type="submission" date="2019-09" db="UniProtKB">
        <authorList>
            <consortium name="WormBaseParasite"/>
        </authorList>
    </citation>
    <scope>IDENTIFICATION</scope>
</reference>
<evidence type="ECO:0000256" key="1">
    <source>
        <dbReference type="SAM" id="SignalP"/>
    </source>
</evidence>
<feature type="signal peptide" evidence="1">
    <location>
        <begin position="1"/>
        <end position="22"/>
    </location>
</feature>
<feature type="chain" id="PRO_5044551829" evidence="1">
    <location>
        <begin position="23"/>
        <end position="116"/>
    </location>
</feature>
<accession>A0A3P8DIA4</accession>